<name>A0A934IYF6_9BACL</name>
<reference evidence="1" key="1">
    <citation type="submission" date="2020-12" db="EMBL/GenBank/DDBJ databases">
        <authorList>
            <person name="Huq M.A."/>
        </authorList>
    </citation>
    <scope>NUCLEOTIDE SEQUENCE</scope>
    <source>
        <strain evidence="1">MAHUQ-46</strain>
    </source>
</reference>
<proteinExistence type="predicted"/>
<comment type="caution">
    <text evidence="1">The sequence shown here is derived from an EMBL/GenBank/DDBJ whole genome shotgun (WGS) entry which is preliminary data.</text>
</comment>
<keyword evidence="2" id="KW-1185">Reference proteome</keyword>
<dbReference type="RefSeq" id="WP_199019103.1">
    <property type="nucleotide sequence ID" value="NZ_JAELUP010000032.1"/>
</dbReference>
<gene>
    <name evidence="1" type="ORF">JFN88_09560</name>
</gene>
<dbReference type="Proteomes" id="UP000640274">
    <property type="component" value="Unassembled WGS sequence"/>
</dbReference>
<dbReference type="EMBL" id="JAELUP010000032">
    <property type="protein sequence ID" value="MBJ6361547.1"/>
    <property type="molecule type" value="Genomic_DNA"/>
</dbReference>
<evidence type="ECO:0000313" key="2">
    <source>
        <dbReference type="Proteomes" id="UP000640274"/>
    </source>
</evidence>
<organism evidence="1 2">
    <name type="scientific">Paenibacillus roseus</name>
    <dbReference type="NCBI Taxonomy" id="2798579"/>
    <lineage>
        <taxon>Bacteria</taxon>
        <taxon>Bacillati</taxon>
        <taxon>Bacillota</taxon>
        <taxon>Bacilli</taxon>
        <taxon>Bacillales</taxon>
        <taxon>Paenibacillaceae</taxon>
        <taxon>Paenibacillus</taxon>
    </lineage>
</organism>
<evidence type="ECO:0000313" key="1">
    <source>
        <dbReference type="EMBL" id="MBJ6361547.1"/>
    </source>
</evidence>
<protein>
    <submittedName>
        <fullName evidence="1">Uncharacterized protein</fullName>
    </submittedName>
</protein>
<accession>A0A934IYF6</accession>
<sequence>MVENQKKETPKTLYVINLWDGNALCSYVVVEEDIQKASEVAKKLRIEDRTEDERTDSDPQIDWDLSYDATVASDRNGSLYDILVTPTKLIV</sequence>
<dbReference type="AlphaFoldDB" id="A0A934IYF6"/>